<dbReference type="InterPro" id="IPR036890">
    <property type="entry name" value="HATPase_C_sf"/>
</dbReference>
<dbReference type="Gene3D" id="3.30.565.10">
    <property type="entry name" value="Histidine kinase-like ATPase, C-terminal domain"/>
    <property type="match status" value="1"/>
</dbReference>
<evidence type="ECO:0000313" key="7">
    <source>
        <dbReference type="Proteomes" id="UP000740754"/>
    </source>
</evidence>
<evidence type="ECO:0000256" key="2">
    <source>
        <dbReference type="ARBA" id="ARBA00012438"/>
    </source>
</evidence>
<dbReference type="InterPro" id="IPR003018">
    <property type="entry name" value="GAF"/>
</dbReference>
<dbReference type="InterPro" id="IPR003594">
    <property type="entry name" value="HATPase_dom"/>
</dbReference>
<name>A0ABX1I980_9GAMM</name>
<keyword evidence="6" id="KW-0418">Kinase</keyword>
<proteinExistence type="predicted"/>
<keyword evidence="7" id="KW-1185">Reference proteome</keyword>
<keyword evidence="4" id="KW-0472">Membrane</keyword>
<evidence type="ECO:0000313" key="6">
    <source>
        <dbReference type="EMBL" id="NKN33356.1"/>
    </source>
</evidence>
<dbReference type="InterPro" id="IPR036097">
    <property type="entry name" value="HisK_dim/P_sf"/>
</dbReference>
<feature type="transmembrane region" description="Helical" evidence="4">
    <location>
        <begin position="126"/>
        <end position="145"/>
    </location>
</feature>
<evidence type="ECO:0000259" key="5">
    <source>
        <dbReference type="PROSITE" id="PS50109"/>
    </source>
</evidence>
<dbReference type="EMBL" id="JAAXKX010000011">
    <property type="protein sequence ID" value="NKN33356.1"/>
    <property type="molecule type" value="Genomic_DNA"/>
</dbReference>
<dbReference type="PANTHER" id="PTHR43547">
    <property type="entry name" value="TWO-COMPONENT HISTIDINE KINASE"/>
    <property type="match status" value="1"/>
</dbReference>
<dbReference type="NCBIfam" id="TIGR02916">
    <property type="entry name" value="PEP_his_kin"/>
    <property type="match status" value="1"/>
</dbReference>
<keyword evidence="4" id="KW-1133">Transmembrane helix</keyword>
<dbReference type="SMART" id="SM00388">
    <property type="entry name" value="HisKA"/>
    <property type="match status" value="1"/>
</dbReference>
<evidence type="ECO:0000256" key="1">
    <source>
        <dbReference type="ARBA" id="ARBA00000085"/>
    </source>
</evidence>
<feature type="transmembrane region" description="Helical" evidence="4">
    <location>
        <begin position="62"/>
        <end position="83"/>
    </location>
</feature>
<evidence type="ECO:0000256" key="3">
    <source>
        <dbReference type="ARBA" id="ARBA00022553"/>
    </source>
</evidence>
<dbReference type="PRINTS" id="PR00344">
    <property type="entry name" value="BCTRLSENSOR"/>
</dbReference>
<comment type="catalytic activity">
    <reaction evidence="1">
        <text>ATP + protein L-histidine = ADP + protein N-phospho-L-histidine.</text>
        <dbReference type="EC" id="2.7.13.3"/>
    </reaction>
</comment>
<keyword evidence="3" id="KW-0597">Phosphoprotein</keyword>
<dbReference type="InterPro" id="IPR003661">
    <property type="entry name" value="HisK_dim/P_dom"/>
</dbReference>
<dbReference type="InterPro" id="IPR004358">
    <property type="entry name" value="Sig_transdc_His_kin-like_C"/>
</dbReference>
<organism evidence="6 7">
    <name type="scientific">Marichromatium bheemlicum</name>
    <dbReference type="NCBI Taxonomy" id="365339"/>
    <lineage>
        <taxon>Bacteria</taxon>
        <taxon>Pseudomonadati</taxon>
        <taxon>Pseudomonadota</taxon>
        <taxon>Gammaproteobacteria</taxon>
        <taxon>Chromatiales</taxon>
        <taxon>Chromatiaceae</taxon>
        <taxon>Marichromatium</taxon>
    </lineage>
</organism>
<comment type="caution">
    <text evidence="6">The sequence shown here is derived from an EMBL/GenBank/DDBJ whole genome shotgun (WGS) entry which is preliminary data.</text>
</comment>
<feature type="transmembrane region" description="Helical" evidence="4">
    <location>
        <begin position="165"/>
        <end position="184"/>
    </location>
</feature>
<dbReference type="CDD" id="cd00082">
    <property type="entry name" value="HisKA"/>
    <property type="match status" value="1"/>
</dbReference>
<dbReference type="PROSITE" id="PS50109">
    <property type="entry name" value="HIS_KIN"/>
    <property type="match status" value="1"/>
</dbReference>
<evidence type="ECO:0000256" key="4">
    <source>
        <dbReference type="SAM" id="Phobius"/>
    </source>
</evidence>
<dbReference type="Pfam" id="PF01590">
    <property type="entry name" value="GAF"/>
    <property type="match status" value="1"/>
</dbReference>
<dbReference type="EC" id="2.7.13.3" evidence="2"/>
<dbReference type="SUPFAM" id="SSF55874">
    <property type="entry name" value="ATPase domain of HSP90 chaperone/DNA topoisomerase II/histidine kinase"/>
    <property type="match status" value="1"/>
</dbReference>
<dbReference type="RefSeq" id="WP_168668833.1">
    <property type="nucleotide sequence ID" value="NZ_JAAXKX010000011.1"/>
</dbReference>
<keyword evidence="4" id="KW-0812">Transmembrane</keyword>
<feature type="transmembrane region" description="Helical" evidence="4">
    <location>
        <begin position="226"/>
        <end position="250"/>
    </location>
</feature>
<dbReference type="InterPro" id="IPR005467">
    <property type="entry name" value="His_kinase_dom"/>
</dbReference>
<feature type="domain" description="Histidine kinase" evidence="5">
    <location>
        <begin position="477"/>
        <end position="680"/>
    </location>
</feature>
<protein>
    <recommendedName>
        <fullName evidence="2">histidine kinase</fullName>
        <ecNumber evidence="2">2.7.13.3</ecNumber>
    </recommendedName>
</protein>
<dbReference type="GO" id="GO:0004673">
    <property type="term" value="F:protein histidine kinase activity"/>
    <property type="evidence" value="ECO:0007669"/>
    <property type="project" value="UniProtKB-EC"/>
</dbReference>
<dbReference type="PANTHER" id="PTHR43547:SF2">
    <property type="entry name" value="HYBRID SIGNAL TRANSDUCTION HISTIDINE KINASE C"/>
    <property type="match status" value="1"/>
</dbReference>
<dbReference type="SUPFAM" id="SSF47384">
    <property type="entry name" value="Homodimeric domain of signal transducing histidine kinase"/>
    <property type="match status" value="1"/>
</dbReference>
<dbReference type="Pfam" id="PF02518">
    <property type="entry name" value="HATPase_c"/>
    <property type="match status" value="1"/>
</dbReference>
<gene>
    <name evidence="6" type="primary">prsK</name>
    <name evidence="6" type="ORF">HF203_08990</name>
</gene>
<dbReference type="SUPFAM" id="SSF55781">
    <property type="entry name" value="GAF domain-like"/>
    <property type="match status" value="1"/>
</dbReference>
<feature type="transmembrane region" description="Helical" evidence="4">
    <location>
        <begin position="256"/>
        <end position="278"/>
    </location>
</feature>
<feature type="transmembrane region" description="Helical" evidence="4">
    <location>
        <begin position="6"/>
        <end position="23"/>
    </location>
</feature>
<accession>A0ABX1I980</accession>
<dbReference type="SMART" id="SM00387">
    <property type="entry name" value="HATPase_c"/>
    <property type="match status" value="1"/>
</dbReference>
<dbReference type="Gene3D" id="1.10.287.130">
    <property type="match status" value="1"/>
</dbReference>
<keyword evidence="6" id="KW-0808">Transferase</keyword>
<dbReference type="Proteomes" id="UP000740754">
    <property type="component" value="Unassembled WGS sequence"/>
</dbReference>
<feature type="transmembrane region" description="Helical" evidence="4">
    <location>
        <begin position="95"/>
        <end position="114"/>
    </location>
</feature>
<dbReference type="InterPro" id="IPR014265">
    <property type="entry name" value="XrtA/PrsK"/>
</dbReference>
<feature type="transmembrane region" description="Helical" evidence="4">
    <location>
        <begin position="30"/>
        <end position="50"/>
    </location>
</feature>
<reference evidence="6 7" key="1">
    <citation type="submission" date="2020-04" db="EMBL/GenBank/DDBJ databases">
        <title>Draft Whole-Genome sequence of Marichromatium bheemlicum DSM 18632, type strain.</title>
        <authorList>
            <person name="Kyndt J.A."/>
            <person name="Meyer T.E."/>
        </authorList>
    </citation>
    <scope>NUCLEOTIDE SEQUENCE [LARGE SCALE GENOMIC DNA]</scope>
    <source>
        <strain evidence="6 7">DSM 18632</strain>
    </source>
</reference>
<sequence>MNVASFSYATALIAYLVLTLLLITAWRGRLLGLFALLASLASACWAGIVLAMQHQLLPPGQWAAVAELVRNAAWFVFLSRVLLAERERRSGGRWAQASWWIVGGGALLTLALPLLSRPLGLGPVEVTNAVLLGWVLWAIFGLVLLEQIIRNRRPEQRWGIKHLCLGLGAVFAFDLFFFSDALLLHRIDPALWQARGLVHALVVPLIAVSAARNPSWSLEVHVSRHAVFHSATLTGAGLYLLAMAAAGYYIRYFGGAWGAVLQITFLFAALLFLLAVVFSGQLRARLRVLLSRHFFNFKYDYREQWLSFTTALSRPGVALPEAVVSALGGLVDSPGGMLWVEGEHGGLEFCVQYNWITPQPQILAAEAPMVEFLRRRAWVIDLDEYHADPERYQGVELPDWLCAPSTAWLVIPLLHREMLCGFVVLARGATSTRLNWEDRSLLRTAGRQAAAHVAQHLADQALMRARQFEAFNQLSAYVAHDLKNLLAQQSLIVSNAERHRDNPAFLDDVIHTVRSSVERMTRLMEQLREGVRGEAPQRLDLVLLLSEVVHARSSRAPVPVLETPASPLCVRADRERLLNVFSHLVQNAQEATPPEGRVRLGLDVEEGFAIVEIEDDGVGMSAEFIRDRLFKPFDSTKGLTGMGIGAFESREFVRLLGGDLLVHSRPGKGSMFRVCLPLDDDVQQETAVAGVGHHEVTS</sequence>